<dbReference type="PANTHER" id="PTHR30105">
    <property type="entry name" value="UNCHARACTERIZED YIBQ-RELATED"/>
    <property type="match status" value="1"/>
</dbReference>
<dbReference type="Gene3D" id="3.20.20.370">
    <property type="entry name" value="Glycoside hydrolase/deacetylase"/>
    <property type="match status" value="1"/>
</dbReference>
<sequence length="223" mass="24772">GVDKLSTKHAIELAGPLTISFLTYATKLNEQVKEARSAGHEIMAHVPMEPFNKTLNPGPNFLRVDDPDEEIRKNIKLALTKVPESVGINNHMGSRFTSNIRGVSLIMEELSLRGLLFLDSRTSEKTVIPKLARKYHVPYVTRNVFLDHEPSLEFILAQLEVLEKLAKKQGYAVAIGHPRATTISALSQWLPVIAEKGLNLVPISVIMAKRIGIPRNLIKLSAK</sequence>
<dbReference type="EMBL" id="UINC01198666">
    <property type="protein sequence ID" value="SVE16731.1"/>
    <property type="molecule type" value="Genomic_DNA"/>
</dbReference>
<dbReference type="InterPro" id="IPR006837">
    <property type="entry name" value="Divergent_DAC"/>
</dbReference>
<gene>
    <name evidence="1" type="ORF">METZ01_LOCUS469585</name>
</gene>
<name>A0A383BA62_9ZZZZ</name>
<evidence type="ECO:0008006" key="2">
    <source>
        <dbReference type="Google" id="ProtNLM"/>
    </source>
</evidence>
<organism evidence="1">
    <name type="scientific">marine metagenome</name>
    <dbReference type="NCBI Taxonomy" id="408172"/>
    <lineage>
        <taxon>unclassified sequences</taxon>
        <taxon>metagenomes</taxon>
        <taxon>ecological metagenomes</taxon>
    </lineage>
</organism>
<dbReference type="CDD" id="cd10936">
    <property type="entry name" value="CE4_DAC2"/>
    <property type="match status" value="1"/>
</dbReference>
<feature type="non-terminal residue" evidence="1">
    <location>
        <position position="1"/>
    </location>
</feature>
<accession>A0A383BA62</accession>
<dbReference type="AlphaFoldDB" id="A0A383BA62"/>
<dbReference type="InterPro" id="IPR011330">
    <property type="entry name" value="Glyco_hydro/deAcase_b/a-brl"/>
</dbReference>
<protein>
    <recommendedName>
        <fullName evidence="2">Divergent polysaccharide deacetylase family protein</fullName>
    </recommendedName>
</protein>
<dbReference type="SUPFAM" id="SSF88713">
    <property type="entry name" value="Glycoside hydrolase/deacetylase"/>
    <property type="match status" value="1"/>
</dbReference>
<dbReference type="Pfam" id="PF04748">
    <property type="entry name" value="Polysacc_deac_2"/>
    <property type="match status" value="1"/>
</dbReference>
<reference evidence="1" key="1">
    <citation type="submission" date="2018-05" db="EMBL/GenBank/DDBJ databases">
        <authorList>
            <person name="Lanie J.A."/>
            <person name="Ng W.-L."/>
            <person name="Kazmierczak K.M."/>
            <person name="Andrzejewski T.M."/>
            <person name="Davidsen T.M."/>
            <person name="Wayne K.J."/>
            <person name="Tettelin H."/>
            <person name="Glass J.I."/>
            <person name="Rusch D."/>
            <person name="Podicherti R."/>
            <person name="Tsui H.-C.T."/>
            <person name="Winkler M.E."/>
        </authorList>
    </citation>
    <scope>NUCLEOTIDE SEQUENCE</scope>
</reference>
<dbReference type="PANTHER" id="PTHR30105:SF2">
    <property type="entry name" value="DIVERGENT POLYSACCHARIDE DEACETYLASE SUPERFAMILY"/>
    <property type="match status" value="1"/>
</dbReference>
<proteinExistence type="predicted"/>
<dbReference type="GO" id="GO:0005975">
    <property type="term" value="P:carbohydrate metabolic process"/>
    <property type="evidence" value="ECO:0007669"/>
    <property type="project" value="InterPro"/>
</dbReference>
<evidence type="ECO:0000313" key="1">
    <source>
        <dbReference type="EMBL" id="SVE16731.1"/>
    </source>
</evidence>